<evidence type="ECO:0000256" key="1">
    <source>
        <dbReference type="ARBA" id="ARBA00004167"/>
    </source>
</evidence>
<evidence type="ECO:0000256" key="5">
    <source>
        <dbReference type="ARBA" id="ARBA00023136"/>
    </source>
</evidence>
<evidence type="ECO:0000256" key="4">
    <source>
        <dbReference type="ARBA" id="ARBA00022989"/>
    </source>
</evidence>
<dbReference type="Proteomes" id="UP001164746">
    <property type="component" value="Chromosome 11"/>
</dbReference>
<gene>
    <name evidence="9" type="ORF">MAR_000464</name>
</gene>
<comment type="function">
    <text evidence="6">Receptor for netrin required for axon guidance. Mediates axon repulsion of neuronal growth cones in the developing nervous system upon ligand binding.</text>
</comment>
<keyword evidence="10" id="KW-1185">Reference proteome</keyword>
<evidence type="ECO:0000313" key="9">
    <source>
        <dbReference type="EMBL" id="WAR18626.1"/>
    </source>
</evidence>
<dbReference type="InterPro" id="IPR000906">
    <property type="entry name" value="ZU5_dom"/>
</dbReference>
<dbReference type="Pfam" id="PF17217">
    <property type="entry name" value="UPA"/>
    <property type="match status" value="1"/>
</dbReference>
<dbReference type="InterPro" id="IPR037936">
    <property type="entry name" value="UNC5A-D"/>
</dbReference>
<keyword evidence="5 6" id="KW-0472">Membrane</keyword>
<feature type="chain" id="PRO_5045012489" description="Netrin receptor UNC5" evidence="6">
    <location>
        <begin position="23"/>
        <end position="647"/>
    </location>
</feature>
<feature type="transmembrane region" description="Helical" evidence="6">
    <location>
        <begin position="82"/>
        <end position="104"/>
    </location>
</feature>
<dbReference type="EMBL" id="CP111022">
    <property type="protein sequence ID" value="WAR18626.1"/>
    <property type="molecule type" value="Genomic_DNA"/>
</dbReference>
<dbReference type="PROSITE" id="PS50017">
    <property type="entry name" value="DEATH_DOMAIN"/>
    <property type="match status" value="1"/>
</dbReference>
<comment type="similarity">
    <text evidence="2 6">Belongs to the unc-5 family.</text>
</comment>
<sequence length="647" mass="73036">MEHPSHDFSVIAFFMWWQGLLGNIIQPCGGLDGHFFNIKSVFTCIHEREVGDNAELMSHVQSIDLRSSQNGRIINMDTFGTIAGFAVLGVGLCLCAIAIIWLCLKLRQHERDIIELLGKVPGQSNNKRYEGSYDDSAIDVNEVDARVRPLSRTSGVSFQDQANKRLSLTIHRERVNVYGKQPQMGLLLMTAQSYYKAQTKTSVDVPVEAIEVTNKATNRKTVMSQLLTDDWREGIPTSLLINGSSASFEDIFSHNKGIFIHRTVGKNGMTLEISGIKLEIPEGALEEDTLVTLGMVWDEKIVPKLTKKQTILSPLVLCQPSGLQFKKPVKLTFPHAARKVKTDWLPKILKRDGNLNESSEWEPVTLSDYEERQIGGHSICLQLYHFTLYTMVGESQPGKIAAKLVHFVAFTNQLQKGMYFKPRIYCLNSYKDEIGEVKELDQHLDHTSKVSDTSELIMHDNERDILVEVIKLCETWTLAGDRTEMLPFENVWHGFHPHCTFVMKPKKSTVVEIICELHAHQAGDDNRYAKLKLAESLPSPSSPLTPTEEDPLEDLTRELIILLDPANSLHSDAGDWRALAEKMDCSMSRLRWLGAQSSPTRLLMEKWTEGKKPLLELMQILLDINRPDAAEEVKKRLPILDSHSSDT</sequence>
<keyword evidence="4 6" id="KW-1133">Transmembrane helix</keyword>
<dbReference type="Gene3D" id="1.10.533.10">
    <property type="entry name" value="Death Domain, Fas"/>
    <property type="match status" value="1"/>
</dbReference>
<evidence type="ECO:0000256" key="3">
    <source>
        <dbReference type="ARBA" id="ARBA00022692"/>
    </source>
</evidence>
<proteinExistence type="inferred from homology"/>
<dbReference type="InterPro" id="IPR011029">
    <property type="entry name" value="DEATH-like_dom_sf"/>
</dbReference>
<evidence type="ECO:0000259" key="7">
    <source>
        <dbReference type="PROSITE" id="PS50017"/>
    </source>
</evidence>
<keyword evidence="3 6" id="KW-0812">Transmembrane</keyword>
<keyword evidence="6" id="KW-0393">Immunoglobulin domain</keyword>
<dbReference type="PANTHER" id="PTHR12582">
    <property type="entry name" value="NETRIN RECEPTOR UNC5"/>
    <property type="match status" value="1"/>
</dbReference>
<dbReference type="PANTHER" id="PTHR12582:SF41">
    <property type="entry name" value="UNC5C-LIKE PROTEIN"/>
    <property type="match status" value="1"/>
</dbReference>
<protein>
    <recommendedName>
        <fullName evidence="6">Netrin receptor UNC5</fullName>
    </recommendedName>
</protein>
<dbReference type="Pfam" id="PF00531">
    <property type="entry name" value="Death"/>
    <property type="match status" value="1"/>
</dbReference>
<keyword evidence="6" id="KW-0675">Receptor</keyword>
<evidence type="ECO:0000313" key="10">
    <source>
        <dbReference type="Proteomes" id="UP001164746"/>
    </source>
</evidence>
<name>A0ABY7FHC1_MYAAR</name>
<dbReference type="Gene3D" id="2.60.220.30">
    <property type="match status" value="1"/>
</dbReference>
<dbReference type="SMART" id="SM00218">
    <property type="entry name" value="ZU5"/>
    <property type="match status" value="1"/>
</dbReference>
<dbReference type="InterPro" id="IPR000488">
    <property type="entry name" value="Death_dom"/>
</dbReference>
<dbReference type="SUPFAM" id="SSF47986">
    <property type="entry name" value="DEATH domain"/>
    <property type="match status" value="1"/>
</dbReference>
<feature type="domain" description="Death" evidence="7">
    <location>
        <begin position="575"/>
        <end position="637"/>
    </location>
</feature>
<evidence type="ECO:0000256" key="6">
    <source>
        <dbReference type="RuleBase" id="RU367033"/>
    </source>
</evidence>
<accession>A0ABY7FHC1</accession>
<keyword evidence="6" id="KW-0217">Developmental protein</keyword>
<keyword evidence="6" id="KW-0732">Signal</keyword>
<dbReference type="Pfam" id="PF00791">
    <property type="entry name" value="ZU5"/>
    <property type="match status" value="1"/>
</dbReference>
<comment type="subcellular location">
    <subcellularLocation>
        <location evidence="6">Cell membrane</location>
        <topology evidence="6">Single-pass type I membrane protein</topology>
    </subcellularLocation>
    <subcellularLocation>
        <location evidence="1">Membrane</location>
        <topology evidence="1">Single-pass membrane protein</topology>
    </subcellularLocation>
</comment>
<reference evidence="9" key="1">
    <citation type="submission" date="2022-11" db="EMBL/GenBank/DDBJ databases">
        <title>Centuries of genome instability and evolution in soft-shell clam transmissible cancer (bioRxiv).</title>
        <authorList>
            <person name="Hart S.F.M."/>
            <person name="Yonemitsu M.A."/>
            <person name="Giersch R.M."/>
            <person name="Beal B.F."/>
            <person name="Arriagada G."/>
            <person name="Davis B.W."/>
            <person name="Ostrander E.A."/>
            <person name="Goff S.P."/>
            <person name="Metzger M.J."/>
        </authorList>
    </citation>
    <scope>NUCLEOTIDE SEQUENCE</scope>
    <source>
        <strain evidence="9">MELC-2E11</strain>
        <tissue evidence="9">Siphon/mantle</tissue>
    </source>
</reference>
<organism evidence="9 10">
    <name type="scientific">Mya arenaria</name>
    <name type="common">Soft-shell clam</name>
    <dbReference type="NCBI Taxonomy" id="6604"/>
    <lineage>
        <taxon>Eukaryota</taxon>
        <taxon>Metazoa</taxon>
        <taxon>Spiralia</taxon>
        <taxon>Lophotrochozoa</taxon>
        <taxon>Mollusca</taxon>
        <taxon>Bivalvia</taxon>
        <taxon>Autobranchia</taxon>
        <taxon>Heteroconchia</taxon>
        <taxon>Euheterodonta</taxon>
        <taxon>Imparidentia</taxon>
        <taxon>Neoheterodontei</taxon>
        <taxon>Myida</taxon>
        <taxon>Myoidea</taxon>
        <taxon>Myidae</taxon>
        <taxon>Mya</taxon>
    </lineage>
</organism>
<evidence type="ECO:0000259" key="8">
    <source>
        <dbReference type="PROSITE" id="PS51145"/>
    </source>
</evidence>
<dbReference type="PROSITE" id="PS51145">
    <property type="entry name" value="ZU5"/>
    <property type="match status" value="1"/>
</dbReference>
<feature type="signal peptide" evidence="6">
    <location>
        <begin position="1"/>
        <end position="22"/>
    </location>
</feature>
<dbReference type="InterPro" id="IPR033772">
    <property type="entry name" value="UPA"/>
</dbReference>
<evidence type="ECO:0000256" key="2">
    <source>
        <dbReference type="ARBA" id="ARBA00009844"/>
    </source>
</evidence>
<feature type="domain" description="ZU5" evidence="8">
    <location>
        <begin position="258"/>
        <end position="395"/>
    </location>
</feature>